<organism evidence="3 4">
    <name type="scientific">Comamonas testosteroni</name>
    <name type="common">Pseudomonas testosteroni</name>
    <dbReference type="NCBI Taxonomy" id="285"/>
    <lineage>
        <taxon>Bacteria</taxon>
        <taxon>Pseudomonadati</taxon>
        <taxon>Pseudomonadota</taxon>
        <taxon>Betaproteobacteria</taxon>
        <taxon>Burkholderiales</taxon>
        <taxon>Comamonadaceae</taxon>
        <taxon>Comamonas</taxon>
    </lineage>
</organism>
<dbReference type="Proteomes" id="UP000323105">
    <property type="component" value="Unassembled WGS sequence"/>
</dbReference>
<evidence type="ECO:0000259" key="2">
    <source>
        <dbReference type="Pfam" id="PF13439"/>
    </source>
</evidence>
<evidence type="ECO:0000259" key="1">
    <source>
        <dbReference type="Pfam" id="PF00534"/>
    </source>
</evidence>
<sequence>MAVQTWMYHGDLVGGLVARTSGIKNIVWGIHHSILEKGKTKASTRWIAKINAVLSHWIPEVIVCCAEKSRLIHEEIGFSSKKMKVIPNGYDLQKFSPNPADAKLLRQEWGIPENMPLLGMVGRFDPQKDHDNLIKALALLRSQGLEFRCVLVGRGMDAANQEVTSKLLRNGLQEHVHLLGQRNDIPAVMSALDLHVLSSSAEAFPNVIAEAMACETPCVTTDVGDAALMVGDTGWVVPPGNPQALAAGIQDAVSAMAQAEAWLLRQAAARAHVSSSFGLDRMLASYRDAWEGRV</sequence>
<proteinExistence type="predicted"/>
<evidence type="ECO:0000313" key="4">
    <source>
        <dbReference type="Proteomes" id="UP000323105"/>
    </source>
</evidence>
<dbReference type="Pfam" id="PF13439">
    <property type="entry name" value="Glyco_transf_4"/>
    <property type="match status" value="1"/>
</dbReference>
<dbReference type="EMBL" id="BKBW01000001">
    <property type="protein sequence ID" value="GEQ73507.1"/>
    <property type="molecule type" value="Genomic_DNA"/>
</dbReference>
<accession>A0A5A7M6N4</accession>
<dbReference type="InterPro" id="IPR028098">
    <property type="entry name" value="Glyco_trans_4-like_N"/>
</dbReference>
<dbReference type="Gene3D" id="3.40.50.2000">
    <property type="entry name" value="Glycogen Phosphorylase B"/>
    <property type="match status" value="2"/>
</dbReference>
<feature type="domain" description="Glycosyl transferase family 1" evidence="1">
    <location>
        <begin position="104"/>
        <end position="254"/>
    </location>
</feature>
<feature type="domain" description="Glycosyltransferase subfamily 4-like N-terminal" evidence="2">
    <location>
        <begin position="4"/>
        <end position="93"/>
    </location>
</feature>
<name>A0A5A7M6N4_COMTE</name>
<dbReference type="InterPro" id="IPR001296">
    <property type="entry name" value="Glyco_trans_1"/>
</dbReference>
<keyword evidence="3" id="KW-0808">Transferase</keyword>
<gene>
    <name evidence="3" type="ORF">CTTA_0512</name>
</gene>
<dbReference type="SUPFAM" id="SSF53756">
    <property type="entry name" value="UDP-Glycosyltransferase/glycogen phosphorylase"/>
    <property type="match status" value="1"/>
</dbReference>
<protein>
    <submittedName>
        <fullName evidence="3">Glycosyl transferase</fullName>
    </submittedName>
</protein>
<evidence type="ECO:0000313" key="3">
    <source>
        <dbReference type="EMBL" id="GEQ73507.1"/>
    </source>
</evidence>
<dbReference type="PANTHER" id="PTHR12526">
    <property type="entry name" value="GLYCOSYLTRANSFERASE"/>
    <property type="match status" value="1"/>
</dbReference>
<dbReference type="AlphaFoldDB" id="A0A5A7M6N4"/>
<reference evidence="3 4" key="1">
    <citation type="journal article" date="2019" name="Microbiol. Resour. Announc.">
        <title>Draft Genome Sequence of Comamonas testosteroni TA441, a Bacterium That Has a Cryptic Phenol Degradation Gene Cluster.</title>
        <authorList>
            <person name="Arai H."/>
            <person name="Ishii M."/>
        </authorList>
    </citation>
    <scope>NUCLEOTIDE SEQUENCE [LARGE SCALE GENOMIC DNA]</scope>
    <source>
        <strain evidence="3 4">TA441</strain>
    </source>
</reference>
<comment type="caution">
    <text evidence="3">The sequence shown here is derived from an EMBL/GenBank/DDBJ whole genome shotgun (WGS) entry which is preliminary data.</text>
</comment>
<dbReference type="GO" id="GO:0016757">
    <property type="term" value="F:glycosyltransferase activity"/>
    <property type="evidence" value="ECO:0007669"/>
    <property type="project" value="InterPro"/>
</dbReference>
<dbReference type="Pfam" id="PF00534">
    <property type="entry name" value="Glycos_transf_1"/>
    <property type="match status" value="1"/>
</dbReference>